<name>A0A917NUZ3_9PROT</name>
<dbReference type="Proteomes" id="UP000661507">
    <property type="component" value="Unassembled WGS sequence"/>
</dbReference>
<organism evidence="1 2">
    <name type="scientific">Neoroseomonas lacus</name>
    <dbReference type="NCBI Taxonomy" id="287609"/>
    <lineage>
        <taxon>Bacteria</taxon>
        <taxon>Pseudomonadati</taxon>
        <taxon>Pseudomonadota</taxon>
        <taxon>Alphaproteobacteria</taxon>
        <taxon>Acetobacterales</taxon>
        <taxon>Acetobacteraceae</taxon>
        <taxon>Neoroseomonas</taxon>
    </lineage>
</organism>
<dbReference type="PROSITE" id="PS51257">
    <property type="entry name" value="PROKAR_LIPOPROTEIN"/>
    <property type="match status" value="1"/>
</dbReference>
<protein>
    <recommendedName>
        <fullName evidence="3">ABC-type transport auxiliary lipoprotein component domain-containing protein</fullName>
    </recommendedName>
</protein>
<dbReference type="RefSeq" id="WP_188970639.1">
    <property type="nucleotide sequence ID" value="NZ_BMKW01000011.1"/>
</dbReference>
<dbReference type="EMBL" id="BMKW01000011">
    <property type="protein sequence ID" value="GGJ31140.1"/>
    <property type="molecule type" value="Genomic_DNA"/>
</dbReference>
<sequence length="201" mass="21492">MTHRRSLLLAPLALAACSVLPDRPYLETQRFPLEPRRIGAPRTGRGRRTLLLRTLRAGAGMETRNLRIIRPDGTESLDFYAEWAAPPAEAAEQSLRRWLIDSHLFAAILSPGSRVTPDFVMEGEITALAAMQGQGVGRAELTLLLVDERNGSRLVGQLVTDGTAPLASGTAPPTAEQAAAAMSAALGNALASLEQALARYA</sequence>
<evidence type="ECO:0000313" key="1">
    <source>
        <dbReference type="EMBL" id="GGJ31140.1"/>
    </source>
</evidence>
<reference evidence="1" key="1">
    <citation type="journal article" date="2014" name="Int. J. Syst. Evol. Microbiol.">
        <title>Complete genome sequence of Corynebacterium casei LMG S-19264T (=DSM 44701T), isolated from a smear-ripened cheese.</title>
        <authorList>
            <consortium name="US DOE Joint Genome Institute (JGI-PGF)"/>
            <person name="Walter F."/>
            <person name="Albersmeier A."/>
            <person name="Kalinowski J."/>
            <person name="Ruckert C."/>
        </authorList>
    </citation>
    <scope>NUCLEOTIDE SEQUENCE</scope>
    <source>
        <strain evidence="1">CGMCC 1.3617</strain>
    </source>
</reference>
<accession>A0A917NUZ3</accession>
<reference evidence="1" key="2">
    <citation type="submission" date="2020-09" db="EMBL/GenBank/DDBJ databases">
        <authorList>
            <person name="Sun Q."/>
            <person name="Zhou Y."/>
        </authorList>
    </citation>
    <scope>NUCLEOTIDE SEQUENCE</scope>
    <source>
        <strain evidence="1">CGMCC 1.3617</strain>
    </source>
</reference>
<proteinExistence type="predicted"/>
<comment type="caution">
    <text evidence="1">The sequence shown here is derived from an EMBL/GenBank/DDBJ whole genome shotgun (WGS) entry which is preliminary data.</text>
</comment>
<gene>
    <name evidence="1" type="ORF">GCM10011320_43230</name>
</gene>
<dbReference type="Gene3D" id="3.40.50.10610">
    <property type="entry name" value="ABC-type transport auxiliary lipoprotein component"/>
    <property type="match status" value="1"/>
</dbReference>
<evidence type="ECO:0008006" key="3">
    <source>
        <dbReference type="Google" id="ProtNLM"/>
    </source>
</evidence>
<evidence type="ECO:0000313" key="2">
    <source>
        <dbReference type="Proteomes" id="UP000661507"/>
    </source>
</evidence>
<keyword evidence="2" id="KW-1185">Reference proteome</keyword>
<dbReference type="SUPFAM" id="SSF159594">
    <property type="entry name" value="XCC0632-like"/>
    <property type="match status" value="1"/>
</dbReference>
<dbReference type="AlphaFoldDB" id="A0A917NUZ3"/>